<dbReference type="RefSeq" id="WP_160163358.1">
    <property type="nucleotide sequence ID" value="NZ_BAABDY010000004.1"/>
</dbReference>
<proteinExistence type="predicted"/>
<protein>
    <submittedName>
        <fullName evidence="2">Uncharacterized protein</fullName>
    </submittedName>
</protein>
<comment type="caution">
    <text evidence="2">The sequence shown here is derived from an EMBL/GenBank/DDBJ whole genome shotgun (WGS) entry which is preliminary data.</text>
</comment>
<evidence type="ECO:0000313" key="2">
    <source>
        <dbReference type="EMBL" id="MDS0254698.1"/>
    </source>
</evidence>
<organism evidence="2 3">
    <name type="scientific">Haloarcula argentinensis</name>
    <dbReference type="NCBI Taxonomy" id="43776"/>
    <lineage>
        <taxon>Archaea</taxon>
        <taxon>Methanobacteriati</taxon>
        <taxon>Methanobacteriota</taxon>
        <taxon>Stenosarchaea group</taxon>
        <taxon>Halobacteria</taxon>
        <taxon>Halobacteriales</taxon>
        <taxon>Haloarculaceae</taxon>
        <taxon>Haloarcula</taxon>
    </lineage>
</organism>
<evidence type="ECO:0000256" key="1">
    <source>
        <dbReference type="SAM" id="MobiDB-lite"/>
    </source>
</evidence>
<keyword evidence="3" id="KW-1185">Reference proteome</keyword>
<dbReference type="EMBL" id="JAMQCP010000002">
    <property type="protein sequence ID" value="MDS0254698.1"/>
    <property type="molecule type" value="Genomic_DNA"/>
</dbReference>
<name>A0ABU2F2D7_HALAR</name>
<sequence>MELPQFSPLVAGCWVVARLPAALGSSHEQTPPFSFARVADGDGVNPAQ</sequence>
<accession>A0ABU2F2D7</accession>
<dbReference type="Proteomes" id="UP001248536">
    <property type="component" value="Unassembled WGS sequence"/>
</dbReference>
<gene>
    <name evidence="2" type="ORF">NC662_13345</name>
</gene>
<reference evidence="2 3" key="1">
    <citation type="submission" date="2022-06" db="EMBL/GenBank/DDBJ databases">
        <title>Haloarcula sp. a new haloarchaeum isolate from saline soil.</title>
        <authorList>
            <person name="Strakova D."/>
            <person name="Galisteo C."/>
            <person name="Sanchez-Porro C."/>
            <person name="Ventosa A."/>
        </authorList>
    </citation>
    <scope>NUCLEOTIDE SEQUENCE [LARGE SCALE GENOMIC DNA]</scope>
    <source>
        <strain evidence="2 3">JCM 15760</strain>
    </source>
</reference>
<evidence type="ECO:0000313" key="3">
    <source>
        <dbReference type="Proteomes" id="UP001248536"/>
    </source>
</evidence>
<feature type="region of interest" description="Disordered" evidence="1">
    <location>
        <begin position="25"/>
        <end position="48"/>
    </location>
</feature>